<reference evidence="2 3" key="1">
    <citation type="journal article" date="2009" name="PLoS Genet.">
        <title>Alliance of proteomics and genomics to unravel the specificities of Sahara bacterium Deinococcus deserti.</title>
        <authorList>
            <person name="de Groot A."/>
            <person name="Dulermo R."/>
            <person name="Ortet P."/>
            <person name="Blanchard L."/>
            <person name="Guerin P."/>
            <person name="Fernandez B."/>
            <person name="Vacherie B."/>
            <person name="Dossat C."/>
            <person name="Jolivet E."/>
            <person name="Siguier P."/>
            <person name="Chandler M."/>
            <person name="Barakat M."/>
            <person name="Dedieu A."/>
            <person name="Barbe V."/>
            <person name="Heulin T."/>
            <person name="Sommer S."/>
            <person name="Achouak W."/>
            <person name="Armengaud J."/>
        </authorList>
    </citation>
    <scope>NUCLEOTIDE SEQUENCE [LARGE SCALE GENOMIC DNA]</scope>
    <source>
        <strain evidence="3">DSM 17065 / CIP 109153 / LMG 22923 / VCD115</strain>
        <plasmid evidence="3">pDeide3</plasmid>
    </source>
</reference>
<keyword evidence="2" id="KW-0378">Hydrolase</keyword>
<dbReference type="HOGENOM" id="CLU_112481_1_0_0"/>
<dbReference type="GO" id="GO:0016787">
    <property type="term" value="F:hydrolase activity"/>
    <property type="evidence" value="ECO:0007669"/>
    <property type="project" value="UniProtKB-KW"/>
</dbReference>
<geneLocation type="plasmid" evidence="3">
    <name>pDeide3</name>
</geneLocation>
<dbReference type="Gene3D" id="3.40.50.1820">
    <property type="entry name" value="alpha/beta hydrolase"/>
    <property type="match status" value="1"/>
</dbReference>
<keyword evidence="2" id="KW-0614">Plasmid</keyword>
<accession>C1D3Z1</accession>
<dbReference type="SUPFAM" id="SSF53474">
    <property type="entry name" value="alpha/beta-Hydrolases"/>
    <property type="match status" value="1"/>
</dbReference>
<feature type="domain" description="Dienelactone hydrolase" evidence="1">
    <location>
        <begin position="4"/>
        <end position="188"/>
    </location>
</feature>
<dbReference type="AlphaFoldDB" id="C1D3Z1"/>
<evidence type="ECO:0000259" key="1">
    <source>
        <dbReference type="Pfam" id="PF01738"/>
    </source>
</evidence>
<dbReference type="Pfam" id="PF01738">
    <property type="entry name" value="DLH"/>
    <property type="match status" value="1"/>
</dbReference>
<proteinExistence type="predicted"/>
<dbReference type="InterPro" id="IPR051049">
    <property type="entry name" value="Dienelactone_hydrolase-like"/>
</dbReference>
<dbReference type="PANTHER" id="PTHR46623:SF6">
    <property type="entry name" value="ALPHA_BETA-HYDROLASES SUPERFAMILY PROTEIN"/>
    <property type="match status" value="1"/>
</dbReference>
<dbReference type="PANTHER" id="PTHR46623">
    <property type="entry name" value="CARBOXYMETHYLENEBUTENOLIDASE-RELATED"/>
    <property type="match status" value="1"/>
</dbReference>
<dbReference type="InterPro" id="IPR002925">
    <property type="entry name" value="Dienelactn_hydro"/>
</dbReference>
<protein>
    <submittedName>
        <fullName evidence="2">Putative dienelactone hydrolase</fullName>
    </submittedName>
</protein>
<dbReference type="EMBL" id="CP001117">
    <property type="protein sequence ID" value="ACO48220.1"/>
    <property type="molecule type" value="Genomic_DNA"/>
</dbReference>
<keyword evidence="3" id="KW-1185">Reference proteome</keyword>
<evidence type="ECO:0000313" key="3">
    <source>
        <dbReference type="Proteomes" id="UP000002208"/>
    </source>
</evidence>
<dbReference type="KEGG" id="ddr:Deide_3p02550"/>
<dbReference type="OrthoDB" id="2834584at2"/>
<gene>
    <name evidence="2" type="ordered locus">Deide_3p02550</name>
</gene>
<sequence length="189" mass="20664">MSEILLFHHVLGLTKGVHTFAEHLRQAGHTVHTPDLFQGQTFATLDEGIHYAEQVGFKTLEGRAVRIADELPRHLVYAGFSLGVMPAQKLAQTRTGALGALFFHGCLPPEAYGAGWPTDLPVQIHAMDADPWFAEDKEAAQVVVHSASNGHLFMYPGDKHLFTDCSLAAYDSGATSLLMERVLAFLARL</sequence>
<evidence type="ECO:0000313" key="2">
    <source>
        <dbReference type="EMBL" id="ACO48220.1"/>
    </source>
</evidence>
<dbReference type="InterPro" id="IPR029058">
    <property type="entry name" value="AB_hydrolase_fold"/>
</dbReference>
<name>C1D3Z1_DEIDV</name>
<dbReference type="Proteomes" id="UP000002208">
    <property type="component" value="Plasmid 3"/>
</dbReference>
<organism evidence="2 3">
    <name type="scientific">Deinococcus deserti (strain DSM 17065 / CIP 109153 / LMG 22923 / VCD115)</name>
    <dbReference type="NCBI Taxonomy" id="546414"/>
    <lineage>
        <taxon>Bacteria</taxon>
        <taxon>Thermotogati</taxon>
        <taxon>Deinococcota</taxon>
        <taxon>Deinococci</taxon>
        <taxon>Deinococcales</taxon>
        <taxon>Deinococcaceae</taxon>
        <taxon>Deinococcus</taxon>
    </lineage>
</organism>